<dbReference type="InterPro" id="IPR050662">
    <property type="entry name" value="Sec-metab_biosynth-thioest"/>
</dbReference>
<dbReference type="PANTHER" id="PTHR23131">
    <property type="entry name" value="ENDORIBONUCLEASE LACTB2"/>
    <property type="match status" value="1"/>
</dbReference>
<gene>
    <name evidence="2" type="ordered locus">Srot_1111</name>
</gene>
<dbReference type="AlphaFoldDB" id="D6ZF60"/>
<dbReference type="SMART" id="SM00849">
    <property type="entry name" value="Lactamase_B"/>
    <property type="match status" value="1"/>
</dbReference>
<proteinExistence type="predicted"/>
<name>D6ZF60_SEGRD</name>
<dbReference type="SUPFAM" id="SSF56281">
    <property type="entry name" value="Metallo-hydrolase/oxidoreductase"/>
    <property type="match status" value="1"/>
</dbReference>
<dbReference type="CDD" id="cd16278">
    <property type="entry name" value="metallo-hydrolase-like_MBL-fold"/>
    <property type="match status" value="1"/>
</dbReference>
<reference evidence="2 3" key="1">
    <citation type="journal article" date="2010" name="Stand. Genomic Sci.">
        <title>Complete genome sequence of Segniliparus rotundus type strain (CDC 1076).</title>
        <authorList>
            <person name="Sikorski J."/>
            <person name="Lapidus A."/>
            <person name="Copeland A."/>
            <person name="Misra M."/>
            <person name="Glavina Del Rio T."/>
            <person name="Nolan M."/>
            <person name="Lucas S."/>
            <person name="Chen F."/>
            <person name="Tice H."/>
            <person name="Cheng J.F."/>
            <person name="Jando M."/>
            <person name="Schneider S."/>
            <person name="Bruce D."/>
            <person name="Goodwin L."/>
            <person name="Pitluck S."/>
            <person name="Liolios K."/>
            <person name="Mikhailova N."/>
            <person name="Pati A."/>
            <person name="Ivanova N."/>
            <person name="Mavromatis K."/>
            <person name="Chen A."/>
            <person name="Palaniappan K."/>
            <person name="Chertkov O."/>
            <person name="Land M."/>
            <person name="Hauser L."/>
            <person name="Chang Y.J."/>
            <person name="Jeffries C.D."/>
            <person name="Brettin T."/>
            <person name="Detter J.C."/>
            <person name="Han C."/>
            <person name="Rohde M."/>
            <person name="Goker M."/>
            <person name="Bristow J."/>
            <person name="Eisen J.A."/>
            <person name="Markowitz V."/>
            <person name="Hugenholtz P."/>
            <person name="Kyrpides N.C."/>
            <person name="Klenk H.P."/>
        </authorList>
    </citation>
    <scope>NUCLEOTIDE SEQUENCE [LARGE SCALE GENOMIC DNA]</scope>
    <source>
        <strain evidence="3">ATCC BAA-972 / CDC 1076 / CIP 108378 / DSM 44985 / JCM 13578</strain>
    </source>
</reference>
<dbReference type="Pfam" id="PF00753">
    <property type="entry name" value="Lactamase_B"/>
    <property type="match status" value="1"/>
</dbReference>
<dbReference type="Gene3D" id="3.60.15.10">
    <property type="entry name" value="Ribonuclease Z/Hydroxyacylglutathione hydrolase-like"/>
    <property type="match status" value="1"/>
</dbReference>
<organism evidence="2 3">
    <name type="scientific">Segniliparus rotundus (strain ATCC BAA-972 / CDC 1076 / CIP 108378 / DSM 44985 / JCM 13578)</name>
    <dbReference type="NCBI Taxonomy" id="640132"/>
    <lineage>
        <taxon>Bacteria</taxon>
        <taxon>Bacillati</taxon>
        <taxon>Actinomycetota</taxon>
        <taxon>Actinomycetes</taxon>
        <taxon>Mycobacteriales</taxon>
        <taxon>Segniliparaceae</taxon>
        <taxon>Segniliparus</taxon>
    </lineage>
</organism>
<keyword evidence="3" id="KW-1185">Reference proteome</keyword>
<dbReference type="OrthoDB" id="9788263at2"/>
<dbReference type="eggNOG" id="COG0491">
    <property type="taxonomic scope" value="Bacteria"/>
</dbReference>
<dbReference type="STRING" id="640132.Srot_1111"/>
<dbReference type="Gene3D" id="1.10.10.10">
    <property type="entry name" value="Winged helix-like DNA-binding domain superfamily/Winged helix DNA-binding domain"/>
    <property type="match status" value="1"/>
</dbReference>
<dbReference type="HOGENOM" id="CLU_048478_2_0_11"/>
<feature type="domain" description="Metallo-beta-lactamase" evidence="1">
    <location>
        <begin position="37"/>
        <end position="217"/>
    </location>
</feature>
<accession>D6ZF60</accession>
<dbReference type="EMBL" id="CP001958">
    <property type="protein sequence ID" value="ADG97584.1"/>
    <property type="molecule type" value="Genomic_DNA"/>
</dbReference>
<dbReference type="InterPro" id="IPR036388">
    <property type="entry name" value="WH-like_DNA-bd_sf"/>
</dbReference>
<evidence type="ECO:0000313" key="3">
    <source>
        <dbReference type="Proteomes" id="UP000002247"/>
    </source>
</evidence>
<sequence length="291" mass="31219">MGEPDRLSHPAYEVVRPVTERASVLLARNPSIMTLEGTNTWVLRAPGARECVVVDPGPDAADHVRRIAALGPVAAVLLTHHHADHVRALPALRRRLAASGREPVVLAVNPTMVAKSQSPLRFLAPSSRSINAVKDGQRLQIAGVRLTVAATPGHTSDSASFLVHGDQDEVEAVLTGDMILGYGSTVLDRSSGDLGDYLRSMRKLMSVGEGVVGLPGHGPHLADVAAAAQDGLRHRQERLEQVRSALAKLGPNASAWKVTREVYRDVDAKLLPSALSSTKVQLRYLRREQVG</sequence>
<dbReference type="InterPro" id="IPR001279">
    <property type="entry name" value="Metallo-B-lactamas"/>
</dbReference>
<dbReference type="InterPro" id="IPR036866">
    <property type="entry name" value="RibonucZ/Hydroxyglut_hydro"/>
</dbReference>
<evidence type="ECO:0000259" key="1">
    <source>
        <dbReference type="SMART" id="SM00849"/>
    </source>
</evidence>
<dbReference type="Proteomes" id="UP000002247">
    <property type="component" value="Chromosome"/>
</dbReference>
<protein>
    <submittedName>
        <fullName evidence="2">Beta-lactamase</fullName>
    </submittedName>
</protein>
<evidence type="ECO:0000313" key="2">
    <source>
        <dbReference type="EMBL" id="ADG97584.1"/>
    </source>
</evidence>
<dbReference type="RefSeq" id="WP_013138040.1">
    <property type="nucleotide sequence ID" value="NC_014168.1"/>
</dbReference>
<dbReference type="KEGG" id="srt:Srot_1111"/>
<dbReference type="PANTHER" id="PTHR23131:SF0">
    <property type="entry name" value="ENDORIBONUCLEASE LACTB2"/>
    <property type="match status" value="1"/>
</dbReference>